<evidence type="ECO:0000256" key="2">
    <source>
        <dbReference type="ARBA" id="ARBA00022679"/>
    </source>
</evidence>
<dbReference type="PANTHER" id="PTHR11085:SF8">
    <property type="entry name" value="NAD-DEPENDENT HISTONE DEACETYLASE HST3"/>
    <property type="match status" value="1"/>
</dbReference>
<dbReference type="Gene3D" id="3.40.50.1220">
    <property type="entry name" value="TPP-binding domain"/>
    <property type="match status" value="2"/>
</dbReference>
<keyword evidence="2" id="KW-0808">Transferase</keyword>
<protein>
    <submittedName>
        <fullName evidence="7">Sir2 family protein</fullName>
    </submittedName>
</protein>
<evidence type="ECO:0000256" key="5">
    <source>
        <dbReference type="SAM" id="MobiDB-lite"/>
    </source>
</evidence>
<dbReference type="EMBL" id="JAQQWI010000006">
    <property type="protein sequence ID" value="KAK8033500.1"/>
    <property type="molecule type" value="Genomic_DNA"/>
</dbReference>
<organism evidence="7 8">
    <name type="scientific">Apiospora marii</name>
    <dbReference type="NCBI Taxonomy" id="335849"/>
    <lineage>
        <taxon>Eukaryota</taxon>
        <taxon>Fungi</taxon>
        <taxon>Dikarya</taxon>
        <taxon>Ascomycota</taxon>
        <taxon>Pezizomycotina</taxon>
        <taxon>Sordariomycetes</taxon>
        <taxon>Xylariomycetidae</taxon>
        <taxon>Amphisphaeriales</taxon>
        <taxon>Apiosporaceae</taxon>
        <taxon>Apiospora</taxon>
    </lineage>
</organism>
<feature type="compositionally biased region" description="Low complexity" evidence="5">
    <location>
        <begin position="229"/>
        <end position="239"/>
    </location>
</feature>
<dbReference type="InterPro" id="IPR003000">
    <property type="entry name" value="Sirtuin"/>
</dbReference>
<feature type="compositionally biased region" description="Low complexity" evidence="5">
    <location>
        <begin position="146"/>
        <end position="155"/>
    </location>
</feature>
<dbReference type="InterPro" id="IPR029035">
    <property type="entry name" value="DHS-like_NAD/FAD-binding_dom"/>
</dbReference>
<dbReference type="Pfam" id="PF02146">
    <property type="entry name" value="SIR2"/>
    <property type="match status" value="3"/>
</dbReference>
<feature type="compositionally biased region" description="Low complexity" evidence="5">
    <location>
        <begin position="1054"/>
        <end position="1063"/>
    </location>
</feature>
<dbReference type="InterPro" id="IPR050134">
    <property type="entry name" value="NAD-dep_sirtuin_deacylases"/>
</dbReference>
<feature type="domain" description="Deacetylase sirtuin-type" evidence="6">
    <location>
        <begin position="7"/>
        <end position="590"/>
    </location>
</feature>
<name>A0ABR1SIE1_9PEZI</name>
<accession>A0ABR1SIE1</accession>
<dbReference type="Proteomes" id="UP001396898">
    <property type="component" value="Unassembled WGS sequence"/>
</dbReference>
<feature type="region of interest" description="Disordered" evidence="5">
    <location>
        <begin position="1029"/>
        <end position="1082"/>
    </location>
</feature>
<keyword evidence="3" id="KW-0520">NAD</keyword>
<comment type="similarity">
    <text evidence="1">Belongs to the sirtuin family. Class I subfamily.</text>
</comment>
<feature type="compositionally biased region" description="Basic residues" evidence="5">
    <location>
        <begin position="156"/>
        <end position="169"/>
    </location>
</feature>
<comment type="caution">
    <text evidence="7">The sequence shown here is derived from an EMBL/GenBank/DDBJ whole genome shotgun (WGS) entry which is preliminary data.</text>
</comment>
<feature type="compositionally biased region" description="Basic residues" evidence="5">
    <location>
        <begin position="803"/>
        <end position="812"/>
    </location>
</feature>
<evidence type="ECO:0000256" key="3">
    <source>
        <dbReference type="ARBA" id="ARBA00023027"/>
    </source>
</evidence>
<keyword evidence="8" id="KW-1185">Reference proteome</keyword>
<evidence type="ECO:0000256" key="1">
    <source>
        <dbReference type="ARBA" id="ARBA00006924"/>
    </source>
</evidence>
<sequence length="1082" mass="119860">MPTVQVAPDASELLQDVANRLAKSRKVVVITGAGISTNSGIPDFRSEHGLYSLIQAQFDKANTNTSTSERENNSTDSEDTERPTKRRKLSITADTGDDEQVARAKKAHDTNSAQTPRDGPGSDHQGDVTVASRGTTIETQDRAAQSSTTTNITSHRSTRSRSSRLRRPSFPRDSTTSSTQSGAEDCTFSQPETSAASSQTDEIVACSDSADTDTVHVSSTPKRTFQDGPLSSSPLSSPPAVFSDPFGSTESPDSSSPSESESSDESDSEGTQSSAGLFSSHATTSKLKNLKGRDLFDSNIWSDPVKTSVFYRFATTLRQKVKDVQPTSTHHFIAQLRDNGKLARVYTQNIDEIEKKIGLSTDLRNGAGNRRRKPTKQTSANEQDKENTDSPDQTNGEDDPGGKDASQSSQRPDDDDQNKSKSSVGPAKGVECVFLHGSLHALRCFVCGRLCDWDEDGRETRTMMGEQPECPHCAGATAARQERGKRALGVGKLRPDIVLYGEEHPSSDLISPIVQHDLSAGPDLLLVLGTSLRVHGLKVMVKEFAKSVHTKGGKVVFINFTKPSESTWGDVIDYWIEWDCDAWVEDLRLRKPTLWMSPEEASEYEKQKREDLAAEKERRKEELAAEKAAEKEKKRESLAAEKHKKRESLAAEKEKRRESLAVEKVKKRESLAAEREKRREATEQRRREHEERRELAAKKRRETIQITNHLDDSPESRQPGFEPKNPQYGRNDYACAAYVMHAIADAFQDIRGEKFDFFGYTPPKPETSSPGRVVQPKPKRPRKSAPAFFAARGEELDEEGSRRAKLARKSHLERRLHDTPQLTRWSPSPAPPQSYPSASKAQYRRAALELRNSATPPPQRMSELYTAYGSVKDYQKQWVLKLPPCTRDEEASVVTDEPLSVLPPPVKLEELPGDTPATIGAAVKTNPRIRKPKLIDGEPVNIRGPTRNRTRPAAPISVMPVVEPEEDVILPKLPPMLNLNSGSGPRLETMEPVPDVSPLKTLSPNQRRIGLDHYHHPLRVSNPLAHWQTASRASSERDLLPSPSDQLREETEAADTAATTVTTRRAENFTGYVTPFSDLSEA</sequence>
<evidence type="ECO:0000256" key="4">
    <source>
        <dbReference type="PROSITE-ProRule" id="PRU00236"/>
    </source>
</evidence>
<feature type="region of interest" description="Disordered" evidence="5">
    <location>
        <begin position="758"/>
        <end position="837"/>
    </location>
</feature>
<feature type="region of interest" description="Disordered" evidence="5">
    <location>
        <begin position="61"/>
        <end position="280"/>
    </location>
</feature>
<evidence type="ECO:0000313" key="7">
    <source>
        <dbReference type="EMBL" id="KAK8033500.1"/>
    </source>
</evidence>
<proteinExistence type="inferred from homology"/>
<dbReference type="InterPro" id="IPR026590">
    <property type="entry name" value="Ssirtuin_cat_dom"/>
</dbReference>
<dbReference type="PANTHER" id="PTHR11085">
    <property type="entry name" value="NAD-DEPENDENT PROTEIN DEACYLASE SIRTUIN-5, MITOCHONDRIAL-RELATED"/>
    <property type="match status" value="1"/>
</dbReference>
<evidence type="ECO:0000259" key="6">
    <source>
        <dbReference type="PROSITE" id="PS50305"/>
    </source>
</evidence>
<feature type="compositionally biased region" description="Basic and acidic residues" evidence="5">
    <location>
        <begin position="603"/>
        <end position="697"/>
    </location>
</feature>
<feature type="region of interest" description="Disordered" evidence="5">
    <location>
        <begin position="599"/>
        <end position="729"/>
    </location>
</feature>
<dbReference type="SUPFAM" id="SSF52467">
    <property type="entry name" value="DHS-like NAD/FAD-binding domain"/>
    <property type="match status" value="1"/>
</dbReference>
<gene>
    <name evidence="7" type="ORF">PG991_002898</name>
</gene>
<feature type="compositionally biased region" description="Polar residues" evidence="5">
    <location>
        <begin position="132"/>
        <end position="145"/>
    </location>
</feature>
<feature type="region of interest" description="Disordered" evidence="5">
    <location>
        <begin position="361"/>
        <end position="425"/>
    </location>
</feature>
<dbReference type="PROSITE" id="PS50305">
    <property type="entry name" value="SIRTUIN"/>
    <property type="match status" value="1"/>
</dbReference>
<evidence type="ECO:0000313" key="8">
    <source>
        <dbReference type="Proteomes" id="UP001396898"/>
    </source>
</evidence>
<feature type="compositionally biased region" description="Polar residues" evidence="5">
    <location>
        <begin position="175"/>
        <end position="201"/>
    </location>
</feature>
<comment type="caution">
    <text evidence="4">Lacks conserved residue(s) required for the propagation of feature annotation.</text>
</comment>
<reference evidence="7 8" key="1">
    <citation type="submission" date="2023-01" db="EMBL/GenBank/DDBJ databases">
        <title>Analysis of 21 Apiospora genomes using comparative genomics revels a genus with tremendous synthesis potential of carbohydrate active enzymes and secondary metabolites.</title>
        <authorList>
            <person name="Sorensen T."/>
        </authorList>
    </citation>
    <scope>NUCLEOTIDE SEQUENCE [LARGE SCALE GENOMIC DNA]</scope>
    <source>
        <strain evidence="7 8">CBS 20057</strain>
    </source>
</reference>
<feature type="compositionally biased region" description="Low complexity" evidence="5">
    <location>
        <begin position="247"/>
        <end position="260"/>
    </location>
</feature>